<dbReference type="KEGG" id="pef:A7E78_05190"/>
<comment type="subcellular location">
    <subcellularLocation>
        <location evidence="1 5">Cytoplasm</location>
    </subcellularLocation>
</comment>
<dbReference type="AlphaFoldDB" id="A0A1L3GMW7"/>
<dbReference type="NCBIfam" id="TIGR00172">
    <property type="entry name" value="maf"/>
    <property type="match status" value="1"/>
</dbReference>
<dbReference type="CDD" id="cd00555">
    <property type="entry name" value="Maf"/>
    <property type="match status" value="1"/>
</dbReference>
<feature type="site" description="Important for substrate specificity" evidence="5">
    <location>
        <position position="70"/>
    </location>
</feature>
<dbReference type="PIRSF" id="PIRSF006305">
    <property type="entry name" value="Maf"/>
    <property type="match status" value="1"/>
</dbReference>
<feature type="active site" description="Proton acceptor" evidence="5">
    <location>
        <position position="69"/>
    </location>
</feature>
<dbReference type="PANTHER" id="PTHR43213:SF10">
    <property type="entry name" value="7-METHYL-GTP PYROPHOSPHATASE"/>
    <property type="match status" value="1"/>
</dbReference>
<comment type="caution">
    <text evidence="5">Lacks conserved residue(s) required for the propagation of feature annotation.</text>
</comment>
<evidence type="ECO:0000256" key="1">
    <source>
        <dbReference type="ARBA" id="ARBA00004496"/>
    </source>
</evidence>
<organism evidence="6 7">
    <name type="scientific">Syntrophotalea acetylenivorans</name>
    <dbReference type="NCBI Taxonomy" id="1842532"/>
    <lineage>
        <taxon>Bacteria</taxon>
        <taxon>Pseudomonadati</taxon>
        <taxon>Thermodesulfobacteriota</taxon>
        <taxon>Desulfuromonadia</taxon>
        <taxon>Desulfuromonadales</taxon>
        <taxon>Syntrophotaleaceae</taxon>
        <taxon>Syntrophotalea</taxon>
    </lineage>
</organism>
<dbReference type="SUPFAM" id="SSF52972">
    <property type="entry name" value="ITPase-like"/>
    <property type="match status" value="1"/>
</dbReference>
<gene>
    <name evidence="6" type="ORF">A7E78_05190</name>
</gene>
<feature type="site" description="Important for substrate specificity" evidence="5">
    <location>
        <position position="12"/>
    </location>
</feature>
<dbReference type="Proteomes" id="UP000182517">
    <property type="component" value="Chromosome"/>
</dbReference>
<dbReference type="EMBL" id="CP015519">
    <property type="protein sequence ID" value="APG27287.1"/>
    <property type="molecule type" value="Genomic_DNA"/>
</dbReference>
<feature type="site" description="Important for substrate specificity" evidence="5">
    <location>
        <position position="155"/>
    </location>
</feature>
<dbReference type="Gene3D" id="3.90.950.10">
    <property type="match status" value="1"/>
</dbReference>
<accession>A0A1L3GMW7</accession>
<dbReference type="RefSeq" id="WP_072283251.1">
    <property type="nucleotide sequence ID" value="NZ_CP015519.1"/>
</dbReference>
<dbReference type="PANTHER" id="PTHR43213">
    <property type="entry name" value="BIFUNCTIONAL DTTP/UTP PYROPHOSPHATASE/METHYLTRANSFERASE PROTEIN-RELATED"/>
    <property type="match status" value="1"/>
</dbReference>
<comment type="function">
    <text evidence="5">Nucleoside triphosphate pyrophosphatase that hydrolyzes 7-methyl-GTP (m(7)GTP). May have a dual role in cell division arrest and in preventing the incorporation of modified nucleotides into cellular nucleic acids.</text>
</comment>
<reference evidence="6 7" key="1">
    <citation type="journal article" date="2017" name="Genome Announc.">
        <title>Complete Genome Sequences of Two Acetylene-Fermenting Pelobacter acetylenicus Strains.</title>
        <authorList>
            <person name="Sutton J.M."/>
            <person name="Baesman S.M."/>
            <person name="Fierst J.L."/>
            <person name="Poret-Peterson A.T."/>
            <person name="Oremland R.S."/>
            <person name="Dunlap D.S."/>
            <person name="Akob D.M."/>
        </authorList>
    </citation>
    <scope>NUCLEOTIDE SEQUENCE [LARGE SCALE GENOMIC DNA]</scope>
    <source>
        <strain evidence="6 7">SFB93</strain>
    </source>
</reference>
<keyword evidence="2 5" id="KW-0963">Cytoplasm</keyword>
<name>A0A1L3GMW7_9BACT</name>
<comment type="catalytic activity">
    <reaction evidence="5">
        <text>N(7)-methyl-GTP + H2O = N(7)-methyl-GMP + diphosphate + H(+)</text>
        <dbReference type="Rhea" id="RHEA:58744"/>
        <dbReference type="ChEBI" id="CHEBI:15377"/>
        <dbReference type="ChEBI" id="CHEBI:15378"/>
        <dbReference type="ChEBI" id="CHEBI:33019"/>
        <dbReference type="ChEBI" id="CHEBI:58285"/>
        <dbReference type="ChEBI" id="CHEBI:87133"/>
    </reaction>
</comment>
<keyword evidence="3 5" id="KW-0378">Hydrolase</keyword>
<evidence type="ECO:0000256" key="5">
    <source>
        <dbReference type="HAMAP-Rule" id="MF_00528"/>
    </source>
</evidence>
<evidence type="ECO:0000313" key="7">
    <source>
        <dbReference type="Proteomes" id="UP000182517"/>
    </source>
</evidence>
<comment type="cofactor">
    <cofactor evidence="5">
        <name>a divalent metal cation</name>
        <dbReference type="ChEBI" id="CHEBI:60240"/>
    </cofactor>
</comment>
<keyword evidence="4 5" id="KW-0546">Nucleotide metabolism</keyword>
<evidence type="ECO:0000256" key="4">
    <source>
        <dbReference type="ARBA" id="ARBA00023080"/>
    </source>
</evidence>
<protein>
    <recommendedName>
        <fullName evidence="5">7-methyl-GTP pyrophosphatase</fullName>
        <shortName evidence="5">m(7)GTP pyrophosphatase</shortName>
        <ecNumber evidence="5">3.6.1.-</ecNumber>
    </recommendedName>
</protein>
<keyword evidence="7" id="KW-1185">Reference proteome</keyword>
<dbReference type="HAMAP" id="MF_00528">
    <property type="entry name" value="Maf"/>
    <property type="match status" value="1"/>
</dbReference>
<comment type="similarity">
    <text evidence="5">Belongs to the Maf family. YceF subfamily.</text>
</comment>
<sequence length="194" mass="21431">MRTVVLASTSPYRLQLLRQLGIPFHVAPPLYEEQIDQQVAPELLVKHLAAHKAKSLAEKYPDALILGSDQVFADPRGFIHGKPGGLPQAAAQLREMVGKTHTFYTGISIYDAASGEGLTDYDTYSVTLRKLSSEQIHAYLEREQPFDCAGSFKIEGLGISLMERMEGDDYTTLIGLPLIKTVDFLAHFGVRVLV</sequence>
<evidence type="ECO:0000256" key="3">
    <source>
        <dbReference type="ARBA" id="ARBA00022801"/>
    </source>
</evidence>
<dbReference type="EC" id="3.6.1.-" evidence="5"/>
<dbReference type="GO" id="GO:0005737">
    <property type="term" value="C:cytoplasm"/>
    <property type="evidence" value="ECO:0007669"/>
    <property type="project" value="UniProtKB-SubCell"/>
</dbReference>
<dbReference type="InterPro" id="IPR003697">
    <property type="entry name" value="Maf-like"/>
</dbReference>
<dbReference type="InterPro" id="IPR029001">
    <property type="entry name" value="ITPase-like_fam"/>
</dbReference>
<dbReference type="GO" id="GO:0009117">
    <property type="term" value="P:nucleotide metabolic process"/>
    <property type="evidence" value="ECO:0007669"/>
    <property type="project" value="UniProtKB-KW"/>
</dbReference>
<proteinExistence type="inferred from homology"/>
<dbReference type="GO" id="GO:0047429">
    <property type="term" value="F:nucleoside triphosphate diphosphatase activity"/>
    <property type="evidence" value="ECO:0007669"/>
    <property type="project" value="InterPro"/>
</dbReference>
<evidence type="ECO:0000256" key="2">
    <source>
        <dbReference type="ARBA" id="ARBA00022490"/>
    </source>
</evidence>
<dbReference type="OrthoDB" id="9807767at2"/>
<dbReference type="STRING" id="1842532.A7E78_05190"/>
<evidence type="ECO:0000313" key="6">
    <source>
        <dbReference type="EMBL" id="APG27287.1"/>
    </source>
</evidence>
<dbReference type="Pfam" id="PF02545">
    <property type="entry name" value="Maf"/>
    <property type="match status" value="1"/>
</dbReference>